<dbReference type="InterPro" id="IPR002625">
    <property type="entry name" value="Smr_dom"/>
</dbReference>
<organism evidence="3 4">
    <name type="scientific">Stakelama sediminis</name>
    <dbReference type="NCBI Taxonomy" id="463200"/>
    <lineage>
        <taxon>Bacteria</taxon>
        <taxon>Pseudomonadati</taxon>
        <taxon>Pseudomonadota</taxon>
        <taxon>Alphaproteobacteria</taxon>
        <taxon>Sphingomonadales</taxon>
        <taxon>Sphingomonadaceae</taxon>
        <taxon>Stakelama</taxon>
    </lineage>
</organism>
<sequence length="190" mass="20634">MARRPLSPQEAALWAKVAATVRPMHPPSVPAKPARGKAETVAPEPVRAVRHPSKPATPHPVRRSSPPVPPPSTLDSGWDRRITRGRVQPDLTIDLHGHTLASAHALLDASLDRAVREGVRVILLITGKPPRPGLERPFSRGAIRDAVPDWLGVSRHSDRIAAVRGAHPHHGGAGALYIILRRHRDQSPVF</sequence>
<feature type="region of interest" description="Disordered" evidence="1">
    <location>
        <begin position="23"/>
        <end position="78"/>
    </location>
</feature>
<keyword evidence="3" id="KW-0255">Endonuclease</keyword>
<dbReference type="PANTHER" id="PTHR35562:SF2">
    <property type="entry name" value="DNA ENDONUCLEASE SMRA-RELATED"/>
    <property type="match status" value="1"/>
</dbReference>
<evidence type="ECO:0000313" key="4">
    <source>
        <dbReference type="Proteomes" id="UP000554342"/>
    </source>
</evidence>
<keyword evidence="3" id="KW-0378">Hydrolase</keyword>
<reference evidence="3 4" key="1">
    <citation type="submission" date="2020-08" db="EMBL/GenBank/DDBJ databases">
        <title>Genomic Encyclopedia of Type Strains, Phase IV (KMG-IV): sequencing the most valuable type-strain genomes for metagenomic binning, comparative biology and taxonomic classification.</title>
        <authorList>
            <person name="Goeker M."/>
        </authorList>
    </citation>
    <scope>NUCLEOTIDE SEQUENCE [LARGE SCALE GENOMIC DNA]</scope>
    <source>
        <strain evidence="3 4">DSM 27203</strain>
    </source>
</reference>
<protein>
    <submittedName>
        <fullName evidence="3">DNA-nicking Smr family endonuclease</fullName>
    </submittedName>
</protein>
<evidence type="ECO:0000256" key="1">
    <source>
        <dbReference type="SAM" id="MobiDB-lite"/>
    </source>
</evidence>
<feature type="domain" description="Smr" evidence="2">
    <location>
        <begin position="93"/>
        <end position="181"/>
    </location>
</feature>
<proteinExistence type="predicted"/>
<dbReference type="GO" id="GO:0004519">
    <property type="term" value="F:endonuclease activity"/>
    <property type="evidence" value="ECO:0007669"/>
    <property type="project" value="UniProtKB-KW"/>
</dbReference>
<dbReference type="RefSeq" id="WP_184001084.1">
    <property type="nucleotide sequence ID" value="NZ_BAABIF010000004.1"/>
</dbReference>
<dbReference type="AlphaFoldDB" id="A0A840YUS4"/>
<comment type="caution">
    <text evidence="3">The sequence shown here is derived from an EMBL/GenBank/DDBJ whole genome shotgun (WGS) entry which is preliminary data.</text>
</comment>
<evidence type="ECO:0000259" key="2">
    <source>
        <dbReference type="PROSITE" id="PS50828"/>
    </source>
</evidence>
<dbReference type="EMBL" id="JACIJI010000001">
    <property type="protein sequence ID" value="MBB5717294.1"/>
    <property type="molecule type" value="Genomic_DNA"/>
</dbReference>
<dbReference type="Pfam" id="PF01713">
    <property type="entry name" value="Smr"/>
    <property type="match status" value="1"/>
</dbReference>
<dbReference type="Gene3D" id="3.30.1370.110">
    <property type="match status" value="1"/>
</dbReference>
<evidence type="ECO:0000313" key="3">
    <source>
        <dbReference type="EMBL" id="MBB5717294.1"/>
    </source>
</evidence>
<gene>
    <name evidence="3" type="ORF">FHR23_000201</name>
</gene>
<keyword evidence="3" id="KW-0540">Nuclease</keyword>
<dbReference type="PANTHER" id="PTHR35562">
    <property type="entry name" value="DNA ENDONUCLEASE SMRA-RELATED"/>
    <property type="match status" value="1"/>
</dbReference>
<dbReference type="SUPFAM" id="SSF160443">
    <property type="entry name" value="SMR domain-like"/>
    <property type="match status" value="1"/>
</dbReference>
<dbReference type="Proteomes" id="UP000554342">
    <property type="component" value="Unassembled WGS sequence"/>
</dbReference>
<accession>A0A840YUS4</accession>
<keyword evidence="4" id="KW-1185">Reference proteome</keyword>
<dbReference type="PROSITE" id="PS50828">
    <property type="entry name" value="SMR"/>
    <property type="match status" value="1"/>
</dbReference>
<name>A0A840YUS4_9SPHN</name>
<dbReference type="InterPro" id="IPR036063">
    <property type="entry name" value="Smr_dom_sf"/>
</dbReference>